<evidence type="ECO:0000313" key="10">
    <source>
        <dbReference type="Proteomes" id="UP000322530"/>
    </source>
</evidence>
<evidence type="ECO:0000256" key="8">
    <source>
        <dbReference type="HAMAP-Rule" id="MF_00158"/>
    </source>
</evidence>
<dbReference type="InterPro" id="IPR042176">
    <property type="entry name" value="Pantoate_ligase_C"/>
</dbReference>
<dbReference type="SUPFAM" id="SSF52374">
    <property type="entry name" value="Nucleotidylyl transferase"/>
    <property type="match status" value="1"/>
</dbReference>
<keyword evidence="4 8" id="KW-0566">Pantothenate biosynthesis</keyword>
<dbReference type="Proteomes" id="UP000322530">
    <property type="component" value="Unassembled WGS sequence"/>
</dbReference>
<dbReference type="RefSeq" id="WP_149401848.1">
    <property type="nucleotide sequence ID" value="NZ_BIXY01000032.1"/>
</dbReference>
<name>A0A5A5TC05_9CHLR</name>
<dbReference type="Pfam" id="PF02569">
    <property type="entry name" value="Pantoate_ligase"/>
    <property type="match status" value="1"/>
</dbReference>
<evidence type="ECO:0000256" key="5">
    <source>
        <dbReference type="ARBA" id="ARBA00022741"/>
    </source>
</evidence>
<dbReference type="GO" id="GO:0004592">
    <property type="term" value="F:pantoate-beta-alanine ligase activity"/>
    <property type="evidence" value="ECO:0007669"/>
    <property type="project" value="UniProtKB-UniRule"/>
</dbReference>
<comment type="miscellaneous">
    <text evidence="8">The reaction proceeds by a bi uni uni bi ping pong mechanism.</text>
</comment>
<accession>A0A5A5TC05</accession>
<feature type="binding site" evidence="8">
    <location>
        <begin position="27"/>
        <end position="34"/>
    </location>
    <ligand>
        <name>ATP</name>
        <dbReference type="ChEBI" id="CHEBI:30616"/>
    </ligand>
</feature>
<evidence type="ECO:0000256" key="4">
    <source>
        <dbReference type="ARBA" id="ARBA00022655"/>
    </source>
</evidence>
<feature type="binding site" evidence="8">
    <location>
        <begin position="182"/>
        <end position="185"/>
    </location>
    <ligand>
        <name>ATP</name>
        <dbReference type="ChEBI" id="CHEBI:30616"/>
    </ligand>
</feature>
<keyword evidence="8" id="KW-0963">Cytoplasm</keyword>
<dbReference type="GO" id="GO:0015940">
    <property type="term" value="P:pantothenate biosynthetic process"/>
    <property type="evidence" value="ECO:0007669"/>
    <property type="project" value="UniProtKB-UniRule"/>
</dbReference>
<evidence type="ECO:0000313" key="9">
    <source>
        <dbReference type="EMBL" id="GCF08877.1"/>
    </source>
</evidence>
<dbReference type="GO" id="GO:0005829">
    <property type="term" value="C:cytosol"/>
    <property type="evidence" value="ECO:0007669"/>
    <property type="project" value="TreeGrafter"/>
</dbReference>
<sequence length="297" mass="32877">MHIVRTVQAMKHERAQWTGSVGLIPTMGYLHEGHLSLVRQARAEQEHIAVSIFVNPTQFGPHEDLSSYPRDVEHDLQLLETLGVDSVFLPTAAEMYPSGFSTFVNPEGTVAEEIEGAARTGHFRGVATIVLKLFHIIQPQQAYFGQKDAQQVAIIQRMIADLNVPVELRVQPTIREQDGLAMSSRNSYLDPIARKQATIVYRALQAAQAVFNPQSPPSAQAAIQAARQVIASEPAAQLDYIEIRNPDNFQPLEILRAPALLLIAVRLGNTRLIDNFVLHPDGTWDSGQIQSHSSTQQ</sequence>
<comment type="similarity">
    <text evidence="2 8">Belongs to the pantothenate synthetase family.</text>
</comment>
<evidence type="ECO:0000256" key="3">
    <source>
        <dbReference type="ARBA" id="ARBA00022598"/>
    </source>
</evidence>
<organism evidence="9 10">
    <name type="scientific">Dictyobacter arantiisoli</name>
    <dbReference type="NCBI Taxonomy" id="2014874"/>
    <lineage>
        <taxon>Bacteria</taxon>
        <taxon>Bacillati</taxon>
        <taxon>Chloroflexota</taxon>
        <taxon>Ktedonobacteria</taxon>
        <taxon>Ktedonobacterales</taxon>
        <taxon>Dictyobacteraceae</taxon>
        <taxon>Dictyobacter</taxon>
    </lineage>
</organism>
<feature type="active site" description="Proton donor" evidence="8">
    <location>
        <position position="34"/>
    </location>
</feature>
<comment type="subunit">
    <text evidence="8">Homodimer.</text>
</comment>
<dbReference type="EMBL" id="BIXY01000032">
    <property type="protein sequence ID" value="GCF08877.1"/>
    <property type="molecule type" value="Genomic_DNA"/>
</dbReference>
<dbReference type="AlphaFoldDB" id="A0A5A5TC05"/>
<feature type="binding site" evidence="8">
    <location>
        <position position="58"/>
    </location>
    <ligand>
        <name>(R)-pantoate</name>
        <dbReference type="ChEBI" id="CHEBI:15980"/>
    </ligand>
</feature>
<proteinExistence type="inferred from homology"/>
<dbReference type="UniPathway" id="UPA00028">
    <property type="reaction ID" value="UER00005"/>
</dbReference>
<keyword evidence="6 8" id="KW-0067">ATP-binding</keyword>
<dbReference type="PANTHER" id="PTHR21299:SF1">
    <property type="entry name" value="PANTOATE--BETA-ALANINE LIGASE"/>
    <property type="match status" value="1"/>
</dbReference>
<comment type="caution">
    <text evidence="9">The sequence shown here is derived from an EMBL/GenBank/DDBJ whole genome shotgun (WGS) entry which is preliminary data.</text>
</comment>
<dbReference type="OrthoDB" id="9773087at2"/>
<dbReference type="Gene3D" id="3.30.1300.10">
    <property type="entry name" value="Pantoate-beta-alanine ligase, C-terminal domain"/>
    <property type="match status" value="1"/>
</dbReference>
<comment type="function">
    <text evidence="8">Catalyzes the condensation of pantoate with beta-alanine in an ATP-dependent reaction via a pantoyl-adenylate intermediate.</text>
</comment>
<gene>
    <name evidence="8 9" type="primary">panC</name>
    <name evidence="9" type="ORF">KDI_24410</name>
</gene>
<dbReference type="PANTHER" id="PTHR21299">
    <property type="entry name" value="CYTIDYLATE KINASE/PANTOATE-BETA-ALANINE LIGASE"/>
    <property type="match status" value="1"/>
</dbReference>
<feature type="binding site" evidence="8">
    <location>
        <position position="151"/>
    </location>
    <ligand>
        <name>(R)-pantoate</name>
        <dbReference type="ChEBI" id="CHEBI:15980"/>
    </ligand>
</feature>
<feature type="binding site" evidence="8">
    <location>
        <begin position="145"/>
        <end position="148"/>
    </location>
    <ligand>
        <name>ATP</name>
        <dbReference type="ChEBI" id="CHEBI:30616"/>
    </ligand>
</feature>
<protein>
    <recommendedName>
        <fullName evidence="8">Pantothenate synthetase</fullName>
        <shortName evidence="8">PS</shortName>
        <ecNumber evidence="8">6.3.2.1</ecNumber>
    </recommendedName>
    <alternativeName>
        <fullName evidence="8">Pantoate--beta-alanine ligase</fullName>
    </alternativeName>
    <alternativeName>
        <fullName evidence="8">Pantoate-activating enzyme</fullName>
    </alternativeName>
</protein>
<dbReference type="EC" id="6.3.2.1" evidence="8"/>
<comment type="catalytic activity">
    <reaction evidence="7 8">
        <text>(R)-pantoate + beta-alanine + ATP = (R)-pantothenate + AMP + diphosphate + H(+)</text>
        <dbReference type="Rhea" id="RHEA:10912"/>
        <dbReference type="ChEBI" id="CHEBI:15378"/>
        <dbReference type="ChEBI" id="CHEBI:15980"/>
        <dbReference type="ChEBI" id="CHEBI:29032"/>
        <dbReference type="ChEBI" id="CHEBI:30616"/>
        <dbReference type="ChEBI" id="CHEBI:33019"/>
        <dbReference type="ChEBI" id="CHEBI:57966"/>
        <dbReference type="ChEBI" id="CHEBI:456215"/>
        <dbReference type="EC" id="6.3.2.1"/>
    </reaction>
</comment>
<evidence type="ECO:0000256" key="7">
    <source>
        <dbReference type="ARBA" id="ARBA00048258"/>
    </source>
</evidence>
<dbReference type="FunFam" id="3.40.50.620:FF:000013">
    <property type="entry name" value="Pantothenate synthetase"/>
    <property type="match status" value="1"/>
</dbReference>
<comment type="subcellular location">
    <subcellularLocation>
        <location evidence="8">Cytoplasm</location>
    </subcellularLocation>
</comment>
<reference evidence="9 10" key="1">
    <citation type="submission" date="2019-01" db="EMBL/GenBank/DDBJ databases">
        <title>Draft genome sequence of Dictyobacter sp. Uno17.</title>
        <authorList>
            <person name="Wang C.M."/>
            <person name="Zheng Y."/>
            <person name="Sakai Y."/>
            <person name="Abe K."/>
            <person name="Yokota A."/>
            <person name="Yabe S."/>
        </authorList>
    </citation>
    <scope>NUCLEOTIDE SEQUENCE [LARGE SCALE GENOMIC DNA]</scope>
    <source>
        <strain evidence="9 10">Uno17</strain>
    </source>
</reference>
<keyword evidence="5 8" id="KW-0547">Nucleotide-binding</keyword>
<dbReference type="NCBIfam" id="TIGR00018">
    <property type="entry name" value="panC"/>
    <property type="match status" value="1"/>
</dbReference>
<dbReference type="HAMAP" id="MF_00158">
    <property type="entry name" value="PanC"/>
    <property type="match status" value="1"/>
</dbReference>
<dbReference type="CDD" id="cd00560">
    <property type="entry name" value="PanC"/>
    <property type="match status" value="1"/>
</dbReference>
<dbReference type="InterPro" id="IPR014729">
    <property type="entry name" value="Rossmann-like_a/b/a_fold"/>
</dbReference>
<dbReference type="GO" id="GO:0005524">
    <property type="term" value="F:ATP binding"/>
    <property type="evidence" value="ECO:0007669"/>
    <property type="project" value="UniProtKB-KW"/>
</dbReference>
<feature type="binding site" evidence="8">
    <location>
        <position position="174"/>
    </location>
    <ligand>
        <name>ATP</name>
        <dbReference type="ChEBI" id="CHEBI:30616"/>
    </ligand>
</feature>
<keyword evidence="3 8" id="KW-0436">Ligase</keyword>
<keyword evidence="10" id="KW-1185">Reference proteome</keyword>
<comment type="pathway">
    <text evidence="1 8">Cofactor biosynthesis; (R)-pantothenate biosynthesis; (R)-pantothenate from (R)-pantoate and beta-alanine: step 1/1.</text>
</comment>
<dbReference type="Gene3D" id="3.40.50.620">
    <property type="entry name" value="HUPs"/>
    <property type="match status" value="1"/>
</dbReference>
<evidence type="ECO:0000256" key="6">
    <source>
        <dbReference type="ARBA" id="ARBA00022840"/>
    </source>
</evidence>
<feature type="binding site" evidence="8">
    <location>
        <position position="58"/>
    </location>
    <ligand>
        <name>beta-alanine</name>
        <dbReference type="ChEBI" id="CHEBI:57966"/>
    </ligand>
</feature>
<evidence type="ECO:0000256" key="2">
    <source>
        <dbReference type="ARBA" id="ARBA00009256"/>
    </source>
</evidence>
<dbReference type="InterPro" id="IPR003721">
    <property type="entry name" value="Pantoate_ligase"/>
</dbReference>
<evidence type="ECO:0000256" key="1">
    <source>
        <dbReference type="ARBA" id="ARBA00004990"/>
    </source>
</evidence>